<evidence type="ECO:0000256" key="6">
    <source>
        <dbReference type="ARBA" id="ARBA00023080"/>
    </source>
</evidence>
<name>A0ABP6VND8_9GAMM</name>
<keyword evidence="6 10" id="KW-0546">Nucleotide metabolism</keyword>
<evidence type="ECO:0000259" key="11">
    <source>
        <dbReference type="Pfam" id="PF01931"/>
    </source>
</evidence>
<dbReference type="InterPro" id="IPR029001">
    <property type="entry name" value="ITPase-like_fam"/>
</dbReference>
<comment type="cofactor">
    <cofactor evidence="1">
        <name>Mn(2+)</name>
        <dbReference type="ChEBI" id="CHEBI:29035"/>
    </cofactor>
</comment>
<comment type="catalytic activity">
    <reaction evidence="9 10">
        <text>XTP + H2O = XDP + phosphate + H(+)</text>
        <dbReference type="Rhea" id="RHEA:28406"/>
        <dbReference type="ChEBI" id="CHEBI:15377"/>
        <dbReference type="ChEBI" id="CHEBI:15378"/>
        <dbReference type="ChEBI" id="CHEBI:43474"/>
        <dbReference type="ChEBI" id="CHEBI:59884"/>
        <dbReference type="ChEBI" id="CHEBI:61314"/>
        <dbReference type="EC" id="3.6.1.73"/>
    </reaction>
</comment>
<evidence type="ECO:0000256" key="8">
    <source>
        <dbReference type="ARBA" id="ARBA00048174"/>
    </source>
</evidence>
<evidence type="ECO:0000313" key="13">
    <source>
        <dbReference type="Proteomes" id="UP001500795"/>
    </source>
</evidence>
<dbReference type="NCBIfam" id="TIGR00258">
    <property type="entry name" value="inosine/xanthosine triphosphatase"/>
    <property type="match status" value="1"/>
</dbReference>
<proteinExistence type="inferred from homology"/>
<comment type="subunit">
    <text evidence="10">Homodimer.</text>
</comment>
<keyword evidence="3 10" id="KW-0547">Nucleotide-binding</keyword>
<keyword evidence="7 10" id="KW-0464">Manganese</keyword>
<evidence type="ECO:0000256" key="10">
    <source>
        <dbReference type="HAMAP-Rule" id="MF_00648"/>
    </source>
</evidence>
<dbReference type="InterPro" id="IPR002786">
    <property type="entry name" value="Non_canon_purine_NTPase"/>
</dbReference>
<comment type="function">
    <text evidence="10">Phosphatase that hydrolyzes non-canonical purine nucleotides such as XTP and ITP to their respective diphosphate derivatives. Probably excludes non-canonical purines from DNA/RNA precursor pool, thus preventing their incorporation into DNA/RNA and avoiding chromosomal lesions.</text>
</comment>
<dbReference type="InterPro" id="IPR026533">
    <property type="entry name" value="NTPase/PRRC1"/>
</dbReference>
<sequence length="189" mass="19968">MKIIIASLNPAKVAAAQQALDRLFPAVRVSITGVSVPSGVSAQPFSDEETRLGASNRARAARRAYPDADLWIGMEGGVARLQQQLLTFAWIQVLGQGLDNGARSASLTLPPFVAEALEQGEELGEAMDRLFRLTNCKQAGGAIGVLTHDVLSRTQVYRDTLILALAPLLNPAPYAVPARQTSPGPGSPA</sequence>
<feature type="domain" description="Non-canonical purine NTP phosphatase/PRRC1" evidence="11">
    <location>
        <begin position="6"/>
        <end position="168"/>
    </location>
</feature>
<gene>
    <name evidence="12" type="primary">yjjX</name>
    <name evidence="12" type="ORF">GCM10022394_17540</name>
</gene>
<keyword evidence="13" id="KW-1185">Reference proteome</keyword>
<keyword evidence="5 10" id="KW-0460">Magnesium</keyword>
<dbReference type="SUPFAM" id="SSF52972">
    <property type="entry name" value="ITPase-like"/>
    <property type="match status" value="1"/>
</dbReference>
<organism evidence="12 13">
    <name type="scientific">Zobellella aerophila</name>
    <dbReference type="NCBI Taxonomy" id="870480"/>
    <lineage>
        <taxon>Bacteria</taxon>
        <taxon>Pseudomonadati</taxon>
        <taxon>Pseudomonadota</taxon>
        <taxon>Gammaproteobacteria</taxon>
        <taxon>Aeromonadales</taxon>
        <taxon>Aeromonadaceae</taxon>
        <taxon>Zobellella</taxon>
    </lineage>
</organism>
<dbReference type="NCBIfam" id="NF003459">
    <property type="entry name" value="PRK05074.1"/>
    <property type="match status" value="1"/>
</dbReference>
<accession>A0ABP6VND8</accession>
<dbReference type="PANTHER" id="PTHR34699:SF2">
    <property type="entry name" value="NON-CANONICAL PURINE NTP PHOSPHATASE_PRRC1 DOMAIN-CONTAINING PROTEIN"/>
    <property type="match status" value="1"/>
</dbReference>
<comment type="catalytic activity">
    <reaction evidence="8 10">
        <text>ITP + H2O = IDP + phosphate + H(+)</text>
        <dbReference type="Rhea" id="RHEA:28330"/>
        <dbReference type="ChEBI" id="CHEBI:15377"/>
        <dbReference type="ChEBI" id="CHEBI:15378"/>
        <dbReference type="ChEBI" id="CHEBI:43474"/>
        <dbReference type="ChEBI" id="CHEBI:58280"/>
        <dbReference type="ChEBI" id="CHEBI:61402"/>
        <dbReference type="EC" id="3.6.1.73"/>
    </reaction>
</comment>
<dbReference type="InterPro" id="IPR050299">
    <property type="entry name" value="YjjX_NTPase"/>
</dbReference>
<evidence type="ECO:0000256" key="5">
    <source>
        <dbReference type="ARBA" id="ARBA00022842"/>
    </source>
</evidence>
<evidence type="ECO:0000256" key="9">
    <source>
        <dbReference type="ARBA" id="ARBA00048781"/>
    </source>
</evidence>
<comment type="cofactor">
    <cofactor evidence="10">
        <name>Mg(2+)</name>
        <dbReference type="ChEBI" id="CHEBI:18420"/>
    </cofactor>
    <cofactor evidence="10">
        <name>Mn(2+)</name>
        <dbReference type="ChEBI" id="CHEBI:29035"/>
    </cofactor>
    <text evidence="10">Binds 1 divalent metal cation per subunit; can use either Mg(2+) or Mn(2+).</text>
</comment>
<feature type="binding site" evidence="10">
    <location>
        <position position="67"/>
    </location>
    <ligand>
        <name>Mg(2+)</name>
        <dbReference type="ChEBI" id="CHEBI:18420"/>
    </ligand>
</feature>
<keyword evidence="4 10" id="KW-0378">Hydrolase</keyword>
<comment type="caution">
    <text evidence="12">The sequence shown here is derived from an EMBL/GenBank/DDBJ whole genome shotgun (WGS) entry which is preliminary data.</text>
</comment>
<reference evidence="13" key="1">
    <citation type="journal article" date="2019" name="Int. J. Syst. Evol. Microbiol.">
        <title>The Global Catalogue of Microorganisms (GCM) 10K type strain sequencing project: providing services to taxonomists for standard genome sequencing and annotation.</title>
        <authorList>
            <consortium name="The Broad Institute Genomics Platform"/>
            <consortium name="The Broad Institute Genome Sequencing Center for Infectious Disease"/>
            <person name="Wu L."/>
            <person name="Ma J."/>
        </authorList>
    </citation>
    <scope>NUCLEOTIDE SEQUENCE [LARGE SCALE GENOMIC DNA]</scope>
    <source>
        <strain evidence="13">JCM 17110</strain>
    </source>
</reference>
<dbReference type="EC" id="3.6.1.73" evidence="10"/>
<dbReference type="RefSeq" id="WP_344957010.1">
    <property type="nucleotide sequence ID" value="NZ_BAABCX010000002.1"/>
</dbReference>
<dbReference type="HAMAP" id="MF_00648">
    <property type="entry name" value="Non_canon_purine_NTPase_YjjX"/>
    <property type="match status" value="1"/>
</dbReference>
<evidence type="ECO:0000256" key="2">
    <source>
        <dbReference type="ARBA" id="ARBA00022723"/>
    </source>
</evidence>
<keyword evidence="2 10" id="KW-0479">Metal-binding</keyword>
<dbReference type="Proteomes" id="UP001500795">
    <property type="component" value="Unassembled WGS sequence"/>
</dbReference>
<dbReference type="Pfam" id="PF01931">
    <property type="entry name" value="NTPase_I-T"/>
    <property type="match status" value="1"/>
</dbReference>
<evidence type="ECO:0000313" key="12">
    <source>
        <dbReference type="EMBL" id="GAA3538388.1"/>
    </source>
</evidence>
<evidence type="ECO:0000256" key="3">
    <source>
        <dbReference type="ARBA" id="ARBA00022741"/>
    </source>
</evidence>
<evidence type="ECO:0000256" key="7">
    <source>
        <dbReference type="ARBA" id="ARBA00023211"/>
    </source>
</evidence>
<comment type="similarity">
    <text evidence="10">Belongs to the YjjX NTPase family.</text>
</comment>
<evidence type="ECO:0000256" key="4">
    <source>
        <dbReference type="ARBA" id="ARBA00022801"/>
    </source>
</evidence>
<protein>
    <recommendedName>
        <fullName evidence="10">Inosine/xanthosine triphosphatase</fullName>
        <shortName evidence="10">ITPase/XTPase</shortName>
        <ecNumber evidence="10">3.6.1.73</ecNumber>
    </recommendedName>
    <alternativeName>
        <fullName evidence="10">Non-canonical purine NTP phosphatase</fullName>
    </alternativeName>
    <alternativeName>
        <fullName evidence="10">Non-standard purine NTP phosphatase</fullName>
    </alternativeName>
    <alternativeName>
        <fullName evidence="10">Nucleoside-triphosphate phosphatase</fullName>
        <shortName evidence="10">NTPase</shortName>
    </alternativeName>
</protein>
<comment type="caution">
    <text evidence="10">Lacks conserved residue(s) required for the propagation of feature annotation.</text>
</comment>
<evidence type="ECO:0000256" key="1">
    <source>
        <dbReference type="ARBA" id="ARBA00001936"/>
    </source>
</evidence>
<dbReference type="Gene3D" id="3.90.950.10">
    <property type="match status" value="1"/>
</dbReference>
<feature type="binding site" evidence="10">
    <location>
        <begin position="67"/>
        <end position="68"/>
    </location>
    <ligand>
        <name>substrate</name>
    </ligand>
</feature>
<dbReference type="PANTHER" id="PTHR34699">
    <property type="match status" value="1"/>
</dbReference>
<dbReference type="EMBL" id="BAABCX010000002">
    <property type="protein sequence ID" value="GAA3538388.1"/>
    <property type="molecule type" value="Genomic_DNA"/>
</dbReference>